<dbReference type="Pfam" id="PF07765">
    <property type="entry name" value="KIP1"/>
    <property type="match status" value="1"/>
</dbReference>
<evidence type="ECO:0000313" key="6">
    <source>
        <dbReference type="EMBL" id="VFQ59676.1"/>
    </source>
</evidence>
<dbReference type="OrthoDB" id="10255522at2759"/>
<comment type="similarity">
    <text evidence="2">Belongs to the NET family.</text>
</comment>
<dbReference type="PROSITE" id="PS51774">
    <property type="entry name" value="NAB"/>
    <property type="match status" value="1"/>
</dbReference>
<feature type="coiled-coil region" evidence="3">
    <location>
        <begin position="1008"/>
        <end position="1091"/>
    </location>
</feature>
<evidence type="ECO:0000313" key="7">
    <source>
        <dbReference type="Proteomes" id="UP000595140"/>
    </source>
</evidence>
<sequence length="1678" mass="191187">MAKLSHADSRRMYSWWWDSHISPKNSKWLQENLTDMDAKVKAMIKLIEEDADSFARRAEMYYKKRPELMKLVEEFYRAYRALAERYDHATGVIHHAHKTMAEAFPNQVPMGGFVEYDSPLSSATDPQTPNSTPVRSLFESDELQDSGSKRNGTTIGDSNSVPKGLGLKQLNNLFGGNAKFGDGKVRKGLSFHESGEKEQSLQSNGANSFEDKLHSDLDQVAQQAQIEAEKEAGRIQYQQALEKLSELNSRITCAEEESRRLGERASKAEAEVKTLMEELSKLETEKEAKLLEYRHCLEKISDLESSLARSHEDTVVLSQRAIEAELEAQALKDVLAKITTEKDNALDQYMQSLETIAKLESKLQCAEEDSIKFKERSERAESEVETLKQAISELSQEKELAAIQYQKCLETISSLGAKLSSVEEEAQRLSSEIDNGAAKLKDAEEHCHVLEKSNQAFQSKVETLTQKTVDQSQELAEKQQELGRLWTCIQEERLRFIEAETAFQTLQQLHAQLQEDIRSLSTELKLDNKKLEDEILNVKKENKNLQELNVSSSMTIRDLQEEISSLRDTKGKLEEEVELRLDERNALQQEIYSLKGMLQKENSEKKVLLEKNSVLENSLSDLSAELEAIRGKLKALECSFQSLLEEKSSLTSELLVRNENLEDLSTKNAVLEKSLSDVHDELRNFKEKSTALEGSCQILMNVKSDLLGEQERLLNQLQTALLRLESLGKMYADIEQRYSALEKEKEELIISLDKEKNLHASFVQMSNTQLAGMESEMLLLQEECRLRAKENEEELDKAFDSQIQIFILQKTAQDLDGQSSSLLTKYHKLSEATAFSEKLVLELEQRDQQHVLENSVLVTLLSQLKSEAENLHAEKTSIELEYTSKSNQVCILQSEAIKMQEANEEMKSKIKEKDRNEKLLAVEIDNLGSSLRCLQGAYNDLQRENFELLEEKTSMAKEISMLEEENITICGEILSLECISMIFKNCVSENSLELKLLSADLDKLNDINSEKGEKLSLAERMVEELKLENLNLTMALQRSEDELNTTRLIKSHLDHDIEVKNISMLEKEHKIQEIEQKLSLIENEKLELHQNWESLARESTIAKRTTEDLEKQIVALTKECDYLGTENGKMKEQKEELHSELQMQMTEIHTLESEVEDLFGEMQISTFFHGLYEQKVLELMKVIECLEAESTSKDIDINLLKERANTMDANNEGLKTQLLTVNERHGAEITSKDIDIELLKRRANNLEAENEGLMTHLEKLFVELHISTVCHFLYEQKVHEVMQVNTTFASENTSKEANIKLLNAENENLKSQLALCRPAIASLIRCISSLEKHTYGKLQTPNKDVIEAVEVEKKHTGSGEERNATEMDALQDLVTRIQAVEKMLLKSEQLAVEDNLNLNAKLHAALRQIEDLKADGSLLGGAHPSRRQPEILEGENGILTKDIVLDQISESSPYNMTKREQLEADSQQILELWGTSNAAGPTGSDALSEKELGVDKLELSRRPSDLRDGNNKKVLERLNSDLLQLTNLQISVMVLKKKLGITENSRRSGKLTAEDENLKAQLGEAEASMQKLFDKNEEVRKRFESGPHPDNERRISEEARRMSERIGRLQLEVQKIQFVLLEHDEHRKESEGQNSKISEAKRRVLLRDYLYGGARPSQKQKKMKKKFCSCIQPHTRDD</sequence>
<feature type="coiled-coil region" evidence="3">
    <location>
        <begin position="861"/>
        <end position="958"/>
    </location>
</feature>
<dbReference type="GO" id="GO:0051015">
    <property type="term" value="F:actin filament binding"/>
    <property type="evidence" value="ECO:0007669"/>
    <property type="project" value="TreeGrafter"/>
</dbReference>
<protein>
    <recommendedName>
        <fullName evidence="5">NAB domain-containing protein</fullName>
    </recommendedName>
</protein>
<name>A0A484KCW4_9ASTE</name>
<dbReference type="EMBL" id="OOIL02000038">
    <property type="protein sequence ID" value="VFQ59676.1"/>
    <property type="molecule type" value="Genomic_DNA"/>
</dbReference>
<evidence type="ECO:0000256" key="3">
    <source>
        <dbReference type="SAM" id="Coils"/>
    </source>
</evidence>
<keyword evidence="1 3" id="KW-0175">Coiled coil</keyword>
<feature type="coiled-coil region" evidence="3">
    <location>
        <begin position="321"/>
        <end position="758"/>
    </location>
</feature>
<dbReference type="Proteomes" id="UP000595140">
    <property type="component" value="Unassembled WGS sequence"/>
</dbReference>
<organism evidence="6 7">
    <name type="scientific">Cuscuta campestris</name>
    <dbReference type="NCBI Taxonomy" id="132261"/>
    <lineage>
        <taxon>Eukaryota</taxon>
        <taxon>Viridiplantae</taxon>
        <taxon>Streptophyta</taxon>
        <taxon>Embryophyta</taxon>
        <taxon>Tracheophyta</taxon>
        <taxon>Spermatophyta</taxon>
        <taxon>Magnoliopsida</taxon>
        <taxon>eudicotyledons</taxon>
        <taxon>Gunneridae</taxon>
        <taxon>Pentapetalae</taxon>
        <taxon>asterids</taxon>
        <taxon>lamiids</taxon>
        <taxon>Solanales</taxon>
        <taxon>Convolvulaceae</taxon>
        <taxon>Cuscuteae</taxon>
        <taxon>Cuscuta</taxon>
        <taxon>Cuscuta subgen. Grammica</taxon>
        <taxon>Cuscuta sect. Cleistogrammica</taxon>
    </lineage>
</organism>
<proteinExistence type="inferred from homology"/>
<gene>
    <name evidence="6" type="ORF">CCAM_LOCUS1452</name>
</gene>
<keyword evidence="7" id="KW-1185">Reference proteome</keyword>
<evidence type="ECO:0000256" key="2">
    <source>
        <dbReference type="ARBA" id="ARBA00038006"/>
    </source>
</evidence>
<reference evidence="6 7" key="1">
    <citation type="submission" date="2018-04" db="EMBL/GenBank/DDBJ databases">
        <authorList>
            <person name="Vogel A."/>
        </authorList>
    </citation>
    <scope>NUCLEOTIDE SEQUENCE [LARGE SCALE GENOMIC DNA]</scope>
</reference>
<feature type="compositionally biased region" description="Polar residues" evidence="4">
    <location>
        <begin position="119"/>
        <end position="134"/>
    </location>
</feature>
<evidence type="ECO:0000256" key="1">
    <source>
        <dbReference type="ARBA" id="ARBA00023054"/>
    </source>
</evidence>
<feature type="compositionally biased region" description="Polar residues" evidence="4">
    <location>
        <begin position="145"/>
        <end position="161"/>
    </location>
</feature>
<dbReference type="PANTHER" id="PTHR32258">
    <property type="entry name" value="PROTEIN NETWORKED 4A"/>
    <property type="match status" value="1"/>
</dbReference>
<dbReference type="GO" id="GO:0005886">
    <property type="term" value="C:plasma membrane"/>
    <property type="evidence" value="ECO:0007669"/>
    <property type="project" value="TreeGrafter"/>
</dbReference>
<feature type="coiled-coil region" evidence="3">
    <location>
        <begin position="1197"/>
        <end position="1263"/>
    </location>
</feature>
<feature type="coiled-coil region" evidence="3">
    <location>
        <begin position="237"/>
        <end position="292"/>
    </location>
</feature>
<dbReference type="SUPFAM" id="SSF57997">
    <property type="entry name" value="Tropomyosin"/>
    <property type="match status" value="1"/>
</dbReference>
<evidence type="ECO:0000256" key="4">
    <source>
        <dbReference type="SAM" id="MobiDB-lite"/>
    </source>
</evidence>
<feature type="region of interest" description="Disordered" evidence="4">
    <location>
        <begin position="115"/>
        <end position="162"/>
    </location>
</feature>
<accession>A0A484KCW4</accession>
<dbReference type="InterPro" id="IPR011684">
    <property type="entry name" value="NAB"/>
</dbReference>
<feature type="domain" description="NAB" evidence="5">
    <location>
        <begin position="13"/>
        <end position="93"/>
    </location>
</feature>
<dbReference type="InterPro" id="IPR051861">
    <property type="entry name" value="NET_actin-binding_domain"/>
</dbReference>
<evidence type="ECO:0000259" key="5">
    <source>
        <dbReference type="PROSITE" id="PS51774"/>
    </source>
</evidence>
<dbReference type="PANTHER" id="PTHR32258:SF32">
    <property type="entry name" value="PROTEIN NETWORKED 1D"/>
    <property type="match status" value="1"/>
</dbReference>